<reference evidence="2" key="1">
    <citation type="journal article" date="2014" name="Int. J. Syst. Evol. Microbiol.">
        <title>Complete genome sequence of Corynebacterium casei LMG S-19264T (=DSM 44701T), isolated from a smear-ripened cheese.</title>
        <authorList>
            <consortium name="US DOE Joint Genome Institute (JGI-PGF)"/>
            <person name="Walter F."/>
            <person name="Albersmeier A."/>
            <person name="Kalinowski J."/>
            <person name="Ruckert C."/>
        </authorList>
    </citation>
    <scope>NUCLEOTIDE SEQUENCE</scope>
    <source>
        <strain evidence="2">JCM 4403</strain>
    </source>
</reference>
<name>A0A918C602_9ACTN</name>
<feature type="region of interest" description="Disordered" evidence="1">
    <location>
        <begin position="46"/>
        <end position="69"/>
    </location>
</feature>
<dbReference type="EMBL" id="BMTU01000021">
    <property type="protein sequence ID" value="GGR08400.1"/>
    <property type="molecule type" value="Genomic_DNA"/>
</dbReference>
<proteinExistence type="predicted"/>
<feature type="region of interest" description="Disordered" evidence="1">
    <location>
        <begin position="19"/>
        <end position="38"/>
    </location>
</feature>
<evidence type="ECO:0000313" key="2">
    <source>
        <dbReference type="EMBL" id="GGR08400.1"/>
    </source>
</evidence>
<dbReference type="AlphaFoldDB" id="A0A918C602"/>
<keyword evidence="3" id="KW-1185">Reference proteome</keyword>
<reference evidence="2" key="2">
    <citation type="submission" date="2020-09" db="EMBL/GenBank/DDBJ databases">
        <authorList>
            <person name="Sun Q."/>
            <person name="Ohkuma M."/>
        </authorList>
    </citation>
    <scope>NUCLEOTIDE SEQUENCE</scope>
    <source>
        <strain evidence="2">JCM 4403</strain>
    </source>
</reference>
<evidence type="ECO:0000256" key="1">
    <source>
        <dbReference type="SAM" id="MobiDB-lite"/>
    </source>
</evidence>
<dbReference type="Proteomes" id="UP000656732">
    <property type="component" value="Unassembled WGS sequence"/>
</dbReference>
<protein>
    <submittedName>
        <fullName evidence="2">Uncharacterized protein</fullName>
    </submittedName>
</protein>
<sequence>MIVDMSMGEGVGRAAVERAGATAGAARPPRHAEPRAGTTVVLRRVGSRETLTGTPLEPELVVESASTSP</sequence>
<organism evidence="2 3">
    <name type="scientific">Streptomyces pilosus</name>
    <dbReference type="NCBI Taxonomy" id="28893"/>
    <lineage>
        <taxon>Bacteria</taxon>
        <taxon>Bacillati</taxon>
        <taxon>Actinomycetota</taxon>
        <taxon>Actinomycetes</taxon>
        <taxon>Kitasatosporales</taxon>
        <taxon>Streptomycetaceae</taxon>
        <taxon>Streptomyces</taxon>
    </lineage>
</organism>
<gene>
    <name evidence="2" type="ORF">GCM10010280_65290</name>
</gene>
<evidence type="ECO:0000313" key="3">
    <source>
        <dbReference type="Proteomes" id="UP000656732"/>
    </source>
</evidence>
<accession>A0A918C602</accession>
<comment type="caution">
    <text evidence="2">The sequence shown here is derived from an EMBL/GenBank/DDBJ whole genome shotgun (WGS) entry which is preliminary data.</text>
</comment>